<keyword evidence="6" id="KW-1185">Reference proteome</keyword>
<dbReference type="AlphaFoldDB" id="A0AAD7QLC0"/>
<dbReference type="GO" id="GO:0071949">
    <property type="term" value="F:FAD binding"/>
    <property type="evidence" value="ECO:0007669"/>
    <property type="project" value="InterPro"/>
</dbReference>
<evidence type="ECO:0000313" key="6">
    <source>
        <dbReference type="Proteomes" id="UP001163823"/>
    </source>
</evidence>
<dbReference type="Proteomes" id="UP001163823">
    <property type="component" value="Chromosome 1"/>
</dbReference>
<dbReference type="Gene3D" id="3.50.50.60">
    <property type="entry name" value="FAD/NAD(P)-binding domain"/>
    <property type="match status" value="1"/>
</dbReference>
<evidence type="ECO:0000256" key="1">
    <source>
        <dbReference type="ARBA" id="ARBA00023002"/>
    </source>
</evidence>
<dbReference type="SUPFAM" id="SSF51905">
    <property type="entry name" value="FAD/NAD(P)-binding domain"/>
    <property type="match status" value="1"/>
</dbReference>
<sequence>MEGAEEIDIVIVGGGICGLATTLALHRKGIPSVVLERSECLRAIGGGITMRNNGWIALDQLGVASKLRQTSLLIQGAQDIWLHSGKQREFGYGESETRCLKRSKLIGTLAESLPLGTLRFGCHVVSIQLDPLTSYAIVQLNNGSTITSKILIGCDGANSVVADFLGLKPAKPSSIWEVRGFTNYPNGHTFGNQFVPVHGDCDIMGRIPIHHKLVYWFVTQKREFQGSKASKDPKEIKNMTLESIKDFPRDIVDMGGSAGLEDAVVLARCLERKLSKTFKQTSGRQNMVKEVEDALDEYVKSRKMRLL</sequence>
<evidence type="ECO:0000256" key="3">
    <source>
        <dbReference type="ARBA" id="ARBA00024018"/>
    </source>
</evidence>
<comment type="similarity">
    <text evidence="3">Belongs to the 3-hydroxybenzoate 6-hydroxylase family.</text>
</comment>
<comment type="caution">
    <text evidence="5">The sequence shown here is derived from an EMBL/GenBank/DDBJ whole genome shotgun (WGS) entry which is preliminary data.</text>
</comment>
<dbReference type="KEGG" id="qsa:O6P43_001671"/>
<keyword evidence="1" id="KW-0560">Oxidoreductase</keyword>
<dbReference type="PANTHER" id="PTHR45934">
    <property type="entry name" value="FAD/NAD(P)-BINDING OXIDOREDUCTASE FAMILY PROTEIN"/>
    <property type="match status" value="1"/>
</dbReference>
<dbReference type="InterPro" id="IPR044560">
    <property type="entry name" value="MOase"/>
</dbReference>
<dbReference type="GO" id="GO:0004497">
    <property type="term" value="F:monooxygenase activity"/>
    <property type="evidence" value="ECO:0007669"/>
    <property type="project" value="UniProtKB-KW"/>
</dbReference>
<dbReference type="InterPro" id="IPR036188">
    <property type="entry name" value="FAD/NAD-bd_sf"/>
</dbReference>
<name>A0AAD7QLC0_QUISA</name>
<evidence type="ECO:0000256" key="2">
    <source>
        <dbReference type="ARBA" id="ARBA00023033"/>
    </source>
</evidence>
<reference evidence="5 6" key="1">
    <citation type="journal article" date="2023" name="Science">
        <title>Elucidation of the pathway for biosynthesis of saponin adjuvants from the soapbark tree.</title>
        <authorList>
            <person name="Reed J."/>
            <person name="Orme A."/>
            <person name="El-Demerdash A."/>
            <person name="Owen C."/>
            <person name="Martin L.B.B."/>
            <person name="Misra R.C."/>
            <person name="Kikuchi S."/>
            <person name="Rejzek M."/>
            <person name="Martin A.C."/>
            <person name="Harkess A."/>
            <person name="Leebens-Mack J."/>
            <person name="Louveau T."/>
            <person name="Stephenson M.J."/>
            <person name="Osbourn A."/>
        </authorList>
    </citation>
    <scope>NUCLEOTIDE SEQUENCE [LARGE SCALE GENOMIC DNA]</scope>
    <source>
        <strain evidence="5">S10</strain>
    </source>
</reference>
<dbReference type="PANTHER" id="PTHR45934:SF2">
    <property type="entry name" value="MONOOXYGENASE 1"/>
    <property type="match status" value="1"/>
</dbReference>
<gene>
    <name evidence="5" type="ORF">O6P43_001671</name>
</gene>
<feature type="domain" description="FAD-binding" evidence="4">
    <location>
        <begin position="7"/>
        <end position="242"/>
    </location>
</feature>
<evidence type="ECO:0000313" key="5">
    <source>
        <dbReference type="EMBL" id="KAJ7982561.1"/>
    </source>
</evidence>
<accession>A0AAD7QLC0</accession>
<dbReference type="EMBL" id="JARAOO010000001">
    <property type="protein sequence ID" value="KAJ7982561.1"/>
    <property type="molecule type" value="Genomic_DNA"/>
</dbReference>
<protein>
    <submittedName>
        <fullName evidence="5">FAD-dependent urate hydroxylase</fullName>
    </submittedName>
</protein>
<dbReference type="Pfam" id="PF01494">
    <property type="entry name" value="FAD_binding_3"/>
    <property type="match status" value="1"/>
</dbReference>
<dbReference type="InterPro" id="IPR002938">
    <property type="entry name" value="FAD-bd"/>
</dbReference>
<dbReference type="PRINTS" id="PR00420">
    <property type="entry name" value="RNGMNOXGNASE"/>
</dbReference>
<keyword evidence="2" id="KW-0503">Monooxygenase</keyword>
<evidence type="ECO:0000259" key="4">
    <source>
        <dbReference type="Pfam" id="PF01494"/>
    </source>
</evidence>
<organism evidence="5 6">
    <name type="scientific">Quillaja saponaria</name>
    <name type="common">Soap bark tree</name>
    <dbReference type="NCBI Taxonomy" id="32244"/>
    <lineage>
        <taxon>Eukaryota</taxon>
        <taxon>Viridiplantae</taxon>
        <taxon>Streptophyta</taxon>
        <taxon>Embryophyta</taxon>
        <taxon>Tracheophyta</taxon>
        <taxon>Spermatophyta</taxon>
        <taxon>Magnoliopsida</taxon>
        <taxon>eudicotyledons</taxon>
        <taxon>Gunneridae</taxon>
        <taxon>Pentapetalae</taxon>
        <taxon>rosids</taxon>
        <taxon>fabids</taxon>
        <taxon>Fabales</taxon>
        <taxon>Quillajaceae</taxon>
        <taxon>Quillaja</taxon>
    </lineage>
</organism>
<proteinExistence type="inferred from homology"/>